<keyword evidence="4" id="KW-1185">Reference proteome</keyword>
<feature type="domain" description="GH16" evidence="2">
    <location>
        <begin position="1"/>
        <end position="212"/>
    </location>
</feature>
<dbReference type="PROSITE" id="PS51762">
    <property type="entry name" value="GH16_2"/>
    <property type="match status" value="1"/>
</dbReference>
<proteinExistence type="inferred from homology"/>
<dbReference type="Proteomes" id="UP001217089">
    <property type="component" value="Unassembled WGS sequence"/>
</dbReference>
<dbReference type="Pfam" id="PF26113">
    <property type="entry name" value="GH16_XgeA"/>
    <property type="match status" value="1"/>
</dbReference>
<dbReference type="InterPro" id="IPR050546">
    <property type="entry name" value="Glycosyl_Hydrlase_16"/>
</dbReference>
<evidence type="ECO:0000313" key="4">
    <source>
        <dbReference type="Proteomes" id="UP001217089"/>
    </source>
</evidence>
<dbReference type="Gene3D" id="2.60.120.200">
    <property type="match status" value="2"/>
</dbReference>
<evidence type="ECO:0000256" key="1">
    <source>
        <dbReference type="ARBA" id="ARBA00006865"/>
    </source>
</evidence>
<dbReference type="PANTHER" id="PTHR10963:SF55">
    <property type="entry name" value="GLYCOSIDE HYDROLASE FAMILY 16 PROTEIN"/>
    <property type="match status" value="1"/>
</dbReference>
<dbReference type="SUPFAM" id="SSF49899">
    <property type="entry name" value="Concanavalin A-like lectins/glucanases"/>
    <property type="match status" value="1"/>
</dbReference>
<reference evidence="3 4" key="1">
    <citation type="submission" date="2022-12" db="EMBL/GenBank/DDBJ databases">
        <title>Chromosome-level genome of Tegillarca granosa.</title>
        <authorList>
            <person name="Kim J."/>
        </authorList>
    </citation>
    <scope>NUCLEOTIDE SEQUENCE [LARGE SCALE GENOMIC DNA]</scope>
    <source>
        <strain evidence="3">Teg-2019</strain>
        <tissue evidence="3">Adductor muscle</tissue>
    </source>
</reference>
<sequence length="212" mass="24167">MCILFLVIVGAQQGDMCTGNAFYGCSRHGSSSNILNPVQSARIRSSRGFNFKYGKLEVEAKMPKGDWLWPAIWMLPKWYGYGNWPASGEIDIVESRDGSLIMDLSPPAGGFWEHGGLQRTNVQNPWRYATKMAPFDQEFFLIFNVAVGGTAYFPDHLNNSPYPKPWSDKSGTAPLDFWKQKHNWYPTWNPYVRNGEDAAMKVNYVRVWKLKA</sequence>
<dbReference type="InterPro" id="IPR013320">
    <property type="entry name" value="ConA-like_dom_sf"/>
</dbReference>
<organism evidence="3 4">
    <name type="scientific">Tegillarca granosa</name>
    <name type="common">Malaysian cockle</name>
    <name type="synonym">Anadara granosa</name>
    <dbReference type="NCBI Taxonomy" id="220873"/>
    <lineage>
        <taxon>Eukaryota</taxon>
        <taxon>Metazoa</taxon>
        <taxon>Spiralia</taxon>
        <taxon>Lophotrochozoa</taxon>
        <taxon>Mollusca</taxon>
        <taxon>Bivalvia</taxon>
        <taxon>Autobranchia</taxon>
        <taxon>Pteriomorphia</taxon>
        <taxon>Arcoida</taxon>
        <taxon>Arcoidea</taxon>
        <taxon>Arcidae</taxon>
        <taxon>Tegillarca</taxon>
    </lineage>
</organism>
<comment type="similarity">
    <text evidence="1">Belongs to the glycosyl hydrolase 16 family.</text>
</comment>
<protein>
    <recommendedName>
        <fullName evidence="2">GH16 domain-containing protein</fullName>
    </recommendedName>
</protein>
<name>A0ABQ9FAR7_TEGGR</name>
<dbReference type="PANTHER" id="PTHR10963">
    <property type="entry name" value="GLYCOSYL HYDROLASE-RELATED"/>
    <property type="match status" value="1"/>
</dbReference>
<accession>A0ABQ9FAR7</accession>
<dbReference type="InterPro" id="IPR000757">
    <property type="entry name" value="Beta-glucanase-like"/>
</dbReference>
<evidence type="ECO:0000259" key="2">
    <source>
        <dbReference type="PROSITE" id="PS51762"/>
    </source>
</evidence>
<evidence type="ECO:0000313" key="3">
    <source>
        <dbReference type="EMBL" id="KAJ8312733.1"/>
    </source>
</evidence>
<comment type="caution">
    <text evidence="3">The sequence shown here is derived from an EMBL/GenBank/DDBJ whole genome shotgun (WGS) entry which is preliminary data.</text>
</comment>
<gene>
    <name evidence="3" type="ORF">KUTeg_010106</name>
</gene>
<dbReference type="EMBL" id="JARBDR010000440">
    <property type="protein sequence ID" value="KAJ8312733.1"/>
    <property type="molecule type" value="Genomic_DNA"/>
</dbReference>